<keyword evidence="8 11" id="KW-1133">Transmembrane helix</keyword>
<evidence type="ECO:0000313" key="12">
    <source>
        <dbReference type="EMBL" id="PIC23226.1"/>
    </source>
</evidence>
<dbReference type="EMBL" id="PDUG01000005">
    <property type="protein sequence ID" value="PIC23226.1"/>
    <property type="molecule type" value="Genomic_DNA"/>
</dbReference>
<comment type="similarity">
    <text evidence="2">Belongs to the UDP-glycosyltransferase family.</text>
</comment>
<keyword evidence="4" id="KW-0328">Glycosyltransferase</keyword>
<evidence type="ECO:0000256" key="3">
    <source>
        <dbReference type="ARBA" id="ARBA00012544"/>
    </source>
</evidence>
<keyword evidence="7" id="KW-0732">Signal</keyword>
<organism evidence="12 13">
    <name type="scientific">Caenorhabditis nigoni</name>
    <dbReference type="NCBI Taxonomy" id="1611254"/>
    <lineage>
        <taxon>Eukaryota</taxon>
        <taxon>Metazoa</taxon>
        <taxon>Ecdysozoa</taxon>
        <taxon>Nematoda</taxon>
        <taxon>Chromadorea</taxon>
        <taxon>Rhabditida</taxon>
        <taxon>Rhabditina</taxon>
        <taxon>Rhabditomorpha</taxon>
        <taxon>Rhabditoidea</taxon>
        <taxon>Rhabditidae</taxon>
        <taxon>Peloderinae</taxon>
        <taxon>Caenorhabditis</taxon>
    </lineage>
</organism>
<dbReference type="InterPro" id="IPR050271">
    <property type="entry name" value="UDP-glycosyltransferase"/>
</dbReference>
<dbReference type="AlphaFoldDB" id="A0A2G5T811"/>
<evidence type="ECO:0000313" key="13">
    <source>
        <dbReference type="Proteomes" id="UP000230233"/>
    </source>
</evidence>
<evidence type="ECO:0000256" key="8">
    <source>
        <dbReference type="ARBA" id="ARBA00022989"/>
    </source>
</evidence>
<evidence type="ECO:0000256" key="1">
    <source>
        <dbReference type="ARBA" id="ARBA00004167"/>
    </source>
</evidence>
<comment type="subcellular location">
    <subcellularLocation>
        <location evidence="1">Membrane</location>
        <topology evidence="1">Single-pass membrane protein</topology>
    </subcellularLocation>
</comment>
<keyword evidence="6 11" id="KW-0812">Transmembrane</keyword>
<dbReference type="Gene3D" id="3.40.50.2000">
    <property type="entry name" value="Glycogen Phosphorylase B"/>
    <property type="match status" value="2"/>
</dbReference>
<dbReference type="SUPFAM" id="SSF53756">
    <property type="entry name" value="UDP-Glycosyltransferase/glycogen phosphorylase"/>
    <property type="match status" value="1"/>
</dbReference>
<evidence type="ECO:0000256" key="11">
    <source>
        <dbReference type="SAM" id="Phobius"/>
    </source>
</evidence>
<keyword evidence="5" id="KW-0808">Transferase</keyword>
<dbReference type="FunFam" id="3.40.50.2000:FF:000038">
    <property type="entry name" value="UDP-GlucuronosylTransferase"/>
    <property type="match status" value="1"/>
</dbReference>
<dbReference type="PANTHER" id="PTHR48043:SF127">
    <property type="entry name" value="GLUCURONOSYLTRANSFERASE"/>
    <property type="match status" value="1"/>
</dbReference>
<evidence type="ECO:0000256" key="2">
    <source>
        <dbReference type="ARBA" id="ARBA00009995"/>
    </source>
</evidence>
<dbReference type="STRING" id="1611254.A0A2G5T811"/>
<dbReference type="OrthoDB" id="5835829at2759"/>
<evidence type="ECO:0000256" key="10">
    <source>
        <dbReference type="ARBA" id="ARBA00047475"/>
    </source>
</evidence>
<dbReference type="FunFam" id="3.40.50.2000:FF:000228">
    <property type="entry name" value="UDP-GlucuronosylTransferase"/>
    <property type="match status" value="1"/>
</dbReference>
<dbReference type="GO" id="GO:0015020">
    <property type="term" value="F:glucuronosyltransferase activity"/>
    <property type="evidence" value="ECO:0007669"/>
    <property type="project" value="UniProtKB-EC"/>
</dbReference>
<protein>
    <recommendedName>
        <fullName evidence="3">glucuronosyltransferase</fullName>
        <ecNumber evidence="3">2.4.1.17</ecNumber>
    </recommendedName>
</protein>
<evidence type="ECO:0000256" key="5">
    <source>
        <dbReference type="ARBA" id="ARBA00022679"/>
    </source>
</evidence>
<dbReference type="PANTHER" id="PTHR48043">
    <property type="entry name" value="EG:EG0003.4 PROTEIN-RELATED"/>
    <property type="match status" value="1"/>
</dbReference>
<keyword evidence="9 11" id="KW-0472">Membrane</keyword>
<dbReference type="GO" id="GO:0016020">
    <property type="term" value="C:membrane"/>
    <property type="evidence" value="ECO:0007669"/>
    <property type="project" value="UniProtKB-SubCell"/>
</dbReference>
<dbReference type="Pfam" id="PF00201">
    <property type="entry name" value="UDPGT"/>
    <property type="match status" value="1"/>
</dbReference>
<dbReference type="InterPro" id="IPR002213">
    <property type="entry name" value="UDP_glucos_trans"/>
</dbReference>
<feature type="transmembrane region" description="Helical" evidence="11">
    <location>
        <begin position="480"/>
        <end position="505"/>
    </location>
</feature>
<keyword evidence="13" id="KW-1185">Reference proteome</keyword>
<evidence type="ECO:0000256" key="4">
    <source>
        <dbReference type="ARBA" id="ARBA00022676"/>
    </source>
</evidence>
<proteinExistence type="inferred from homology"/>
<comment type="catalytic activity">
    <reaction evidence="10">
        <text>glucuronate acceptor + UDP-alpha-D-glucuronate = acceptor beta-D-glucuronoside + UDP + H(+)</text>
        <dbReference type="Rhea" id="RHEA:21032"/>
        <dbReference type="ChEBI" id="CHEBI:15378"/>
        <dbReference type="ChEBI" id="CHEBI:58052"/>
        <dbReference type="ChEBI" id="CHEBI:58223"/>
        <dbReference type="ChEBI" id="CHEBI:132367"/>
        <dbReference type="ChEBI" id="CHEBI:132368"/>
        <dbReference type="EC" id="2.4.1.17"/>
    </reaction>
</comment>
<evidence type="ECO:0000256" key="7">
    <source>
        <dbReference type="ARBA" id="ARBA00022729"/>
    </source>
</evidence>
<accession>A0A2G5T811</accession>
<evidence type="ECO:0000256" key="9">
    <source>
        <dbReference type="ARBA" id="ARBA00023136"/>
    </source>
</evidence>
<reference evidence="13" key="1">
    <citation type="submission" date="2017-10" db="EMBL/GenBank/DDBJ databases">
        <title>Rapid genome shrinkage in a self-fertile nematode reveals novel sperm competition proteins.</title>
        <authorList>
            <person name="Yin D."/>
            <person name="Schwarz E.M."/>
            <person name="Thomas C.G."/>
            <person name="Felde R.L."/>
            <person name="Korf I.F."/>
            <person name="Cutter A.D."/>
            <person name="Schartner C.M."/>
            <person name="Ralston E.J."/>
            <person name="Meyer B.J."/>
            <person name="Haag E.S."/>
        </authorList>
    </citation>
    <scope>NUCLEOTIDE SEQUENCE [LARGE SCALE GENOMIC DNA]</scope>
    <source>
        <strain evidence="13">JU1422</strain>
    </source>
</reference>
<dbReference type="CDD" id="cd03784">
    <property type="entry name" value="GT1_Gtf-like"/>
    <property type="match status" value="1"/>
</dbReference>
<dbReference type="EC" id="2.4.1.17" evidence="3"/>
<comment type="caution">
    <text evidence="12">The sequence shown here is derived from an EMBL/GenBank/DDBJ whole genome shotgun (WGS) entry which is preliminary data.</text>
</comment>
<evidence type="ECO:0000256" key="6">
    <source>
        <dbReference type="ARBA" id="ARBA00022692"/>
    </source>
</evidence>
<sequence length="509" mass="57743">MTQNLNILIVNPIFGFSHVKFLSTLADIIAERGHNVTVLQPFHIAMNNLDGLIKNKSVKIINYYPDNFSELEKNEEQTFKMAWDSKLMQNPILGALFSGMVAKQFKNTVIKMLRDEKLHKELSSYNFDAVLVETFEISGFYLAEILQIPAIAVLSAVRYPVFDELFGQSSTLGYIPATGSSLPPNAGFFSRLNDVYNTFFLSIGQKSLNNAQYDVIKEAIRRRPTAWEDLVQRSPVYIVNANPYLNFAVARPGNVVQIGGITMLKEGTPKKIELPEEYEKILNERESTVFISFGSVVRAYEMPENFKKGILKMFELLPDVTFIFKYEDELEEDMNSRIPKNVYLKKWVPQPALLLDDRLKVFVTHGGLGSTMEVAHSGKPALMVPLFADQFENAQMLARHGGAVDYNKFDLADGKKMAKVLKEMISNPSYQKNAQELQKVLLSQPINPKEKFIQHLEFACKFPTWRSQTPAISRSGLISYYYLDVILFLIATPATLIGAFTYVMVRIFS</sequence>
<dbReference type="Proteomes" id="UP000230233">
    <property type="component" value="Chromosome V"/>
</dbReference>
<name>A0A2G5T811_9PELO</name>
<gene>
    <name evidence="12" type="primary">Cnig_chr_V.g16997</name>
    <name evidence="12" type="ORF">B9Z55_016997</name>
</gene>